<feature type="compositionally biased region" description="Low complexity" evidence="1">
    <location>
        <begin position="29"/>
        <end position="39"/>
    </location>
</feature>
<accession>A0ABM1F2J4</accession>
<reference evidence="3" key="1">
    <citation type="submission" date="2025-08" db="UniProtKB">
        <authorList>
            <consortium name="RefSeq"/>
        </authorList>
    </citation>
    <scope>IDENTIFICATION</scope>
</reference>
<keyword evidence="2" id="KW-1185">Reference proteome</keyword>
<gene>
    <name evidence="3" type="primary">LOC106818476</name>
</gene>
<name>A0ABM1F2J4_PRICU</name>
<feature type="compositionally biased region" description="Basic residues" evidence="1">
    <location>
        <begin position="85"/>
        <end position="101"/>
    </location>
</feature>
<evidence type="ECO:0000256" key="1">
    <source>
        <dbReference type="SAM" id="MobiDB-lite"/>
    </source>
</evidence>
<dbReference type="Proteomes" id="UP000695022">
    <property type="component" value="Unplaced"/>
</dbReference>
<protein>
    <submittedName>
        <fullName evidence="3">Uncharacterized protein LOC106818476</fullName>
    </submittedName>
</protein>
<feature type="compositionally biased region" description="Basic and acidic residues" evidence="1">
    <location>
        <begin position="61"/>
        <end position="74"/>
    </location>
</feature>
<evidence type="ECO:0000313" key="2">
    <source>
        <dbReference type="Proteomes" id="UP000695022"/>
    </source>
</evidence>
<dbReference type="RefSeq" id="XP_014678665.1">
    <property type="nucleotide sequence ID" value="XM_014823179.1"/>
</dbReference>
<sequence length="155" mass="17315">MTQGTRQNALDGKLQVTVQNKLNRLRNARQQQVNAQRGVNLGGGVTASEHVARNRAFGKAAADDRERKLADRQHPKPAATAARRASPRRSARRRRKQKPKRLSVQQEVAEIQRSNPHYLYDIGAVRPAASALSLNDRFYSHGARGGWPPSHREEA</sequence>
<feature type="region of interest" description="Disordered" evidence="1">
    <location>
        <begin position="29"/>
        <end position="108"/>
    </location>
</feature>
<evidence type="ECO:0000313" key="3">
    <source>
        <dbReference type="RefSeq" id="XP_014678665.1"/>
    </source>
</evidence>
<dbReference type="GeneID" id="106818476"/>
<organism evidence="2 3">
    <name type="scientific">Priapulus caudatus</name>
    <name type="common">Priapulid worm</name>
    <dbReference type="NCBI Taxonomy" id="37621"/>
    <lineage>
        <taxon>Eukaryota</taxon>
        <taxon>Metazoa</taxon>
        <taxon>Ecdysozoa</taxon>
        <taxon>Scalidophora</taxon>
        <taxon>Priapulida</taxon>
        <taxon>Priapulimorpha</taxon>
        <taxon>Priapulimorphida</taxon>
        <taxon>Priapulidae</taxon>
        <taxon>Priapulus</taxon>
    </lineage>
</organism>
<proteinExistence type="predicted"/>